<dbReference type="PROSITE" id="PS51354">
    <property type="entry name" value="GLUTAREDOXIN_2"/>
    <property type="match status" value="1"/>
</dbReference>
<feature type="domain" description="Glutaredoxin" evidence="5">
    <location>
        <begin position="56"/>
        <end position="131"/>
    </location>
</feature>
<dbReference type="OrthoDB" id="418495at2759"/>
<dbReference type="Gene3D" id="3.40.30.10">
    <property type="entry name" value="Glutaredoxin"/>
    <property type="match status" value="1"/>
</dbReference>
<evidence type="ECO:0000256" key="2">
    <source>
        <dbReference type="ARBA" id="ARBA00007568"/>
    </source>
</evidence>
<keyword evidence="3" id="KW-0963">Cytoplasm</keyword>
<evidence type="ECO:0000313" key="7">
    <source>
        <dbReference type="RefSeq" id="XP_030528796.1"/>
    </source>
</evidence>
<comment type="similarity">
    <text evidence="2">Belongs to the glutaredoxin family. CC-type subfamily.</text>
</comment>
<accession>A0A8B8P1Y3</accession>
<dbReference type="InterPro" id="IPR011905">
    <property type="entry name" value="GlrX-like_pln_2"/>
</dbReference>
<evidence type="ECO:0000256" key="3">
    <source>
        <dbReference type="ARBA" id="ARBA00022490"/>
    </source>
</evidence>
<evidence type="ECO:0000313" key="6">
    <source>
        <dbReference type="Proteomes" id="UP000827889"/>
    </source>
</evidence>
<evidence type="ECO:0000256" key="4">
    <source>
        <dbReference type="ARBA" id="ARBA00023284"/>
    </source>
</evidence>
<organism evidence="6 7">
    <name type="scientific">Rhodamnia argentea</name>
    <dbReference type="NCBI Taxonomy" id="178133"/>
    <lineage>
        <taxon>Eukaryota</taxon>
        <taxon>Viridiplantae</taxon>
        <taxon>Streptophyta</taxon>
        <taxon>Embryophyta</taxon>
        <taxon>Tracheophyta</taxon>
        <taxon>Spermatophyta</taxon>
        <taxon>Magnoliopsida</taxon>
        <taxon>eudicotyledons</taxon>
        <taxon>Gunneridae</taxon>
        <taxon>Pentapetalae</taxon>
        <taxon>rosids</taxon>
        <taxon>malvids</taxon>
        <taxon>Myrtales</taxon>
        <taxon>Myrtaceae</taxon>
        <taxon>Myrtoideae</taxon>
        <taxon>Myrteae</taxon>
        <taxon>Australasian group</taxon>
        <taxon>Rhodamnia</taxon>
    </lineage>
</organism>
<dbReference type="NCBIfam" id="TIGR02189">
    <property type="entry name" value="GlrX-like_plant"/>
    <property type="match status" value="1"/>
</dbReference>
<evidence type="ECO:0000256" key="1">
    <source>
        <dbReference type="ARBA" id="ARBA00004496"/>
    </source>
</evidence>
<name>A0A8B8P1Y3_9MYRT</name>
<dbReference type="Proteomes" id="UP000827889">
    <property type="component" value="Chromosome 9"/>
</dbReference>
<dbReference type="GO" id="GO:0005737">
    <property type="term" value="C:cytoplasm"/>
    <property type="evidence" value="ECO:0007669"/>
    <property type="project" value="UniProtKB-SubCell"/>
</dbReference>
<sequence>MQKAIPFKACIPASSGPRPPAVEGQGGPEGTAAVTATTAGAAGCSGVRRAATENAVIVIGRRGCCMCHVAKRLLLGLGVNPAVYEIDDGDEGVVIKELKSMIRADDKDQNGGDSDNDQKLQFPAVFVGGRLFGGLEKMMATHISGELVPILREAGALWL</sequence>
<comment type="subcellular location">
    <subcellularLocation>
        <location evidence="1">Cytoplasm</location>
    </subcellularLocation>
</comment>
<dbReference type="InterPro" id="IPR002109">
    <property type="entry name" value="Glutaredoxin"/>
</dbReference>
<dbReference type="SUPFAM" id="SSF52833">
    <property type="entry name" value="Thioredoxin-like"/>
    <property type="match status" value="1"/>
</dbReference>
<keyword evidence="4" id="KW-0676">Redox-active center</keyword>
<dbReference type="PANTHER" id="PTHR10168">
    <property type="entry name" value="GLUTAREDOXIN"/>
    <property type="match status" value="1"/>
</dbReference>
<gene>
    <name evidence="7" type="primary">LOC115739712</name>
</gene>
<evidence type="ECO:0000259" key="5">
    <source>
        <dbReference type="Pfam" id="PF00462"/>
    </source>
</evidence>
<dbReference type="InterPro" id="IPR036249">
    <property type="entry name" value="Thioredoxin-like_sf"/>
</dbReference>
<dbReference type="AlphaFoldDB" id="A0A8B8P1Y3"/>
<reference evidence="7" key="1">
    <citation type="submission" date="2025-08" db="UniProtKB">
        <authorList>
            <consortium name="RefSeq"/>
        </authorList>
    </citation>
    <scope>IDENTIFICATION</scope>
    <source>
        <tissue evidence="7">Leaf</tissue>
    </source>
</reference>
<dbReference type="Pfam" id="PF00462">
    <property type="entry name" value="Glutaredoxin"/>
    <property type="match status" value="1"/>
</dbReference>
<dbReference type="KEGG" id="rarg:115739712"/>
<keyword evidence="6" id="KW-1185">Reference proteome</keyword>
<dbReference type="RefSeq" id="XP_030528796.1">
    <property type="nucleotide sequence ID" value="XM_030672936.2"/>
</dbReference>
<dbReference type="GeneID" id="115739712"/>
<protein>
    <submittedName>
        <fullName evidence="7">Glutaredoxin-C9</fullName>
    </submittedName>
</protein>
<proteinExistence type="inferred from homology"/>